<dbReference type="EMBL" id="SMKY01000520">
    <property type="protein sequence ID" value="TDD60415.1"/>
    <property type="molecule type" value="Genomic_DNA"/>
</dbReference>
<sequence length="179" mass="18789">MSDGQFYLVDAGTQAALLYSAGRNGLVGVLGDGAACVCTGTLEGLVRLTAQASQEPPLAHVGDWDEVVEIAFHSPSGRFSINGVANGPPLPNLAVAGPGYYRVRVHARGRDAGHGAETVTDVNEIVEEFLIICWPGDGQPEAVHQTRDQVGIGLRAAQPDPSIMPPIRNTAADPSGRRR</sequence>
<accession>A0A4R4ZP31</accession>
<organism evidence="2 3">
    <name type="scientific">Actinomadura darangshiensis</name>
    <dbReference type="NCBI Taxonomy" id="705336"/>
    <lineage>
        <taxon>Bacteria</taxon>
        <taxon>Bacillati</taxon>
        <taxon>Actinomycetota</taxon>
        <taxon>Actinomycetes</taxon>
        <taxon>Streptosporangiales</taxon>
        <taxon>Thermomonosporaceae</taxon>
        <taxon>Actinomadura</taxon>
    </lineage>
</organism>
<dbReference type="AlphaFoldDB" id="A0A4R4ZP31"/>
<evidence type="ECO:0000313" key="2">
    <source>
        <dbReference type="EMBL" id="TDD60415.1"/>
    </source>
</evidence>
<comment type="caution">
    <text evidence="2">The sequence shown here is derived from an EMBL/GenBank/DDBJ whole genome shotgun (WGS) entry which is preliminary data.</text>
</comment>
<gene>
    <name evidence="2" type="ORF">E1293_45755</name>
</gene>
<name>A0A4R4ZP31_9ACTN</name>
<keyword evidence="3" id="KW-1185">Reference proteome</keyword>
<reference evidence="2 3" key="1">
    <citation type="submission" date="2019-03" db="EMBL/GenBank/DDBJ databases">
        <title>Draft genome sequences of novel Actinobacteria.</title>
        <authorList>
            <person name="Sahin N."/>
            <person name="Ay H."/>
            <person name="Saygin H."/>
        </authorList>
    </citation>
    <scope>NUCLEOTIDE SEQUENCE [LARGE SCALE GENOMIC DNA]</scope>
    <source>
        <strain evidence="2 3">DSM 45941</strain>
    </source>
</reference>
<evidence type="ECO:0000313" key="3">
    <source>
        <dbReference type="Proteomes" id="UP000295578"/>
    </source>
</evidence>
<proteinExistence type="predicted"/>
<dbReference type="Proteomes" id="UP000295578">
    <property type="component" value="Unassembled WGS sequence"/>
</dbReference>
<feature type="region of interest" description="Disordered" evidence="1">
    <location>
        <begin position="156"/>
        <end position="179"/>
    </location>
</feature>
<evidence type="ECO:0000256" key="1">
    <source>
        <dbReference type="SAM" id="MobiDB-lite"/>
    </source>
</evidence>
<protein>
    <submittedName>
        <fullName evidence="2">Uncharacterized protein</fullName>
    </submittedName>
</protein>